<dbReference type="EMBL" id="JYIU01000030">
    <property type="protein sequence ID" value="KJL24689.1"/>
    <property type="molecule type" value="Genomic_DNA"/>
</dbReference>
<evidence type="ECO:0000313" key="1">
    <source>
        <dbReference type="EMBL" id="KJL24689.1"/>
    </source>
</evidence>
<evidence type="ECO:0000313" key="2">
    <source>
        <dbReference type="Proteomes" id="UP000033572"/>
    </source>
</evidence>
<organism evidence="1 2">
    <name type="scientific">Microbacterium foliorum</name>
    <dbReference type="NCBI Taxonomy" id="104336"/>
    <lineage>
        <taxon>Bacteria</taxon>
        <taxon>Bacillati</taxon>
        <taxon>Actinomycetota</taxon>
        <taxon>Actinomycetes</taxon>
        <taxon>Micrococcales</taxon>
        <taxon>Microbacteriaceae</taxon>
        <taxon>Microbacterium</taxon>
    </lineage>
</organism>
<name>A0A0F0KW62_9MICO</name>
<dbReference type="RefSeq" id="WP_045253025.1">
    <property type="nucleotide sequence ID" value="NZ_CP031425.1"/>
</dbReference>
<gene>
    <name evidence="1" type="ORF">RN50_00599</name>
</gene>
<dbReference type="Proteomes" id="UP000033572">
    <property type="component" value="Unassembled WGS sequence"/>
</dbReference>
<sequence length="133" mass="14141">MGGYEQGEQPVVGEIIVVVEAAPQGLMQYTLDPEARTPIWQAVIIAHDDAVIGAATTPEQTADLLVRGSIECIRRSIPSLMVDGLTMRPEVGPNDNAQIVAAGEARFLRSEWDAAVAQTDDRSADDALGGLLD</sequence>
<dbReference type="GeneID" id="94444539"/>
<accession>A0A0F0KW62</accession>
<dbReference type="PATRIC" id="fig|104336.4.peg.619"/>
<dbReference type="AlphaFoldDB" id="A0A0F0KW62"/>
<proteinExistence type="predicted"/>
<comment type="caution">
    <text evidence="1">The sequence shown here is derived from an EMBL/GenBank/DDBJ whole genome shotgun (WGS) entry which is preliminary data.</text>
</comment>
<reference evidence="1 2" key="1">
    <citation type="submission" date="2015-02" db="EMBL/GenBank/DDBJ databases">
        <title>Draft genome sequences of ten Microbacterium spp. with emphasis on heavy metal contaminated environments.</title>
        <authorList>
            <person name="Corretto E."/>
        </authorList>
    </citation>
    <scope>NUCLEOTIDE SEQUENCE [LARGE SCALE GENOMIC DNA]</scope>
    <source>
        <strain evidence="1 2">DSM 12966</strain>
    </source>
</reference>
<protein>
    <submittedName>
        <fullName evidence="1">Uncharacterized protein</fullName>
    </submittedName>
</protein>
<keyword evidence="2" id="KW-1185">Reference proteome</keyword>
<dbReference type="KEGG" id="mfol:DXT68_09045"/>